<feature type="transmembrane region" description="Helical" evidence="1">
    <location>
        <begin position="167"/>
        <end position="192"/>
    </location>
</feature>
<gene>
    <name evidence="2" type="ORF">Prum_070610</name>
</gene>
<dbReference type="EMBL" id="BLPG01000001">
    <property type="protein sequence ID" value="GFJ93419.1"/>
    <property type="molecule type" value="Genomic_DNA"/>
</dbReference>
<keyword evidence="1" id="KW-1133">Transmembrane helix</keyword>
<dbReference type="AlphaFoldDB" id="A0A6V8LFM9"/>
<dbReference type="Gene3D" id="1.20.1740.10">
    <property type="entry name" value="Amino acid/polyamine transporter I"/>
    <property type="match status" value="1"/>
</dbReference>
<reference evidence="2 3" key="2">
    <citation type="submission" date="2020-03" db="EMBL/GenBank/DDBJ databases">
        <authorList>
            <person name="Ichikawa N."/>
            <person name="Kimura A."/>
            <person name="Kitahashi Y."/>
            <person name="Uohara A."/>
        </authorList>
    </citation>
    <scope>NUCLEOTIDE SEQUENCE [LARGE SCALE GENOMIC DNA]</scope>
    <source>
        <strain evidence="2 3">NBRC 108638</strain>
    </source>
</reference>
<keyword evidence="1" id="KW-0472">Membrane</keyword>
<name>A0A6V8LFM9_9ACTN</name>
<evidence type="ECO:0000256" key="1">
    <source>
        <dbReference type="SAM" id="Phobius"/>
    </source>
</evidence>
<reference evidence="2 3" key="1">
    <citation type="submission" date="2020-03" db="EMBL/GenBank/DDBJ databases">
        <title>Whole genome shotgun sequence of Phytohabitans rumicis NBRC 108638.</title>
        <authorList>
            <person name="Komaki H."/>
            <person name="Tamura T."/>
        </authorList>
    </citation>
    <scope>NUCLEOTIDE SEQUENCE [LARGE SCALE GENOMIC DNA]</scope>
    <source>
        <strain evidence="2 3">NBRC 108638</strain>
    </source>
</reference>
<feature type="transmembrane region" description="Helical" evidence="1">
    <location>
        <begin position="108"/>
        <end position="127"/>
    </location>
</feature>
<proteinExistence type="predicted"/>
<comment type="caution">
    <text evidence="2">The sequence shown here is derived from an EMBL/GenBank/DDBJ whole genome shotgun (WGS) entry which is preliminary data.</text>
</comment>
<evidence type="ECO:0000313" key="3">
    <source>
        <dbReference type="Proteomes" id="UP000482960"/>
    </source>
</evidence>
<keyword evidence="3" id="KW-1185">Reference proteome</keyword>
<keyword evidence="1" id="KW-0812">Transmembrane</keyword>
<sequence>MAAAAPLIVVAGSATTGFAVTEFIGIPIAYLAVAAVLALFAVGYIAMSRRVVNAGAFYSYVAHGLGRVPGVGAAKVAVLAYNAMQISIYGAFGKVAAIIVEATFGWTVAWWVCALAGWLLVAGLGVCRFDVNGYLLGGLLLAEIAVTVVFDIVLLGHPADGQISLDALAPGLLLSAGAVALLVGGIAGFAGFEMTAVFSEASSRSSPVSPAGSGQCHWAAGLCQPGPGASQGRTG</sequence>
<feature type="transmembrane region" description="Helical" evidence="1">
    <location>
        <begin position="134"/>
        <end position="155"/>
    </location>
</feature>
<accession>A0A6V8LFM9</accession>
<protein>
    <recommendedName>
        <fullName evidence="4">Amino acid permease/ SLC12A domain-containing protein</fullName>
    </recommendedName>
</protein>
<dbReference type="Proteomes" id="UP000482960">
    <property type="component" value="Unassembled WGS sequence"/>
</dbReference>
<evidence type="ECO:0000313" key="2">
    <source>
        <dbReference type="EMBL" id="GFJ93419.1"/>
    </source>
</evidence>
<organism evidence="2 3">
    <name type="scientific">Phytohabitans rumicis</name>
    <dbReference type="NCBI Taxonomy" id="1076125"/>
    <lineage>
        <taxon>Bacteria</taxon>
        <taxon>Bacillati</taxon>
        <taxon>Actinomycetota</taxon>
        <taxon>Actinomycetes</taxon>
        <taxon>Micromonosporales</taxon>
        <taxon>Micromonosporaceae</taxon>
    </lineage>
</organism>
<evidence type="ECO:0008006" key="4">
    <source>
        <dbReference type="Google" id="ProtNLM"/>
    </source>
</evidence>
<feature type="transmembrane region" description="Helical" evidence="1">
    <location>
        <begin position="29"/>
        <end position="47"/>
    </location>
</feature>